<accession>A0A4R3SVM3</accession>
<dbReference type="EMBL" id="SMBP01000029">
    <property type="protein sequence ID" value="TCU52938.1"/>
    <property type="molecule type" value="Genomic_DNA"/>
</dbReference>
<protein>
    <recommendedName>
        <fullName evidence="4">Thioredoxin-like protein</fullName>
    </recommendedName>
</protein>
<feature type="chain" id="PRO_5039348076" description="Thioredoxin-like protein" evidence="1">
    <location>
        <begin position="24"/>
        <end position="143"/>
    </location>
</feature>
<dbReference type="RefSeq" id="WP_008689877.1">
    <property type="nucleotide sequence ID" value="NZ_AP024510.1"/>
</dbReference>
<evidence type="ECO:0008006" key="4">
    <source>
        <dbReference type="Google" id="ProtNLM"/>
    </source>
</evidence>
<dbReference type="SUPFAM" id="SSF52833">
    <property type="entry name" value="Thioredoxin-like"/>
    <property type="match status" value="1"/>
</dbReference>
<evidence type="ECO:0000313" key="3">
    <source>
        <dbReference type="Proteomes" id="UP000295773"/>
    </source>
</evidence>
<dbReference type="Gene3D" id="3.40.30.10">
    <property type="entry name" value="Glutaredoxin"/>
    <property type="match status" value="1"/>
</dbReference>
<gene>
    <name evidence="2" type="ORF">EDD61_1297</name>
</gene>
<proteinExistence type="predicted"/>
<comment type="caution">
    <text evidence="2">The sequence shown here is derived from an EMBL/GenBank/DDBJ whole genome shotgun (WGS) entry which is preliminary data.</text>
</comment>
<keyword evidence="1" id="KW-0732">Signal</keyword>
<evidence type="ECO:0000313" key="2">
    <source>
        <dbReference type="EMBL" id="TCU52938.1"/>
    </source>
</evidence>
<feature type="signal peptide" evidence="1">
    <location>
        <begin position="1"/>
        <end position="23"/>
    </location>
</feature>
<reference evidence="2 3" key="1">
    <citation type="submission" date="2019-03" db="EMBL/GenBank/DDBJ databases">
        <title>Genomic Encyclopedia of Type Strains, Phase IV (KMG-IV): sequencing the most valuable type-strain genomes for metagenomic binning, comparative biology and taxonomic classification.</title>
        <authorList>
            <person name="Goeker M."/>
        </authorList>
    </citation>
    <scope>NUCLEOTIDE SEQUENCE [LARGE SCALE GENOMIC DNA]</scope>
    <source>
        <strain evidence="2 3">DSM 29481</strain>
    </source>
</reference>
<organism evidence="2 3">
    <name type="scientific">Longicatena caecimuris</name>
    <dbReference type="NCBI Taxonomy" id="1796635"/>
    <lineage>
        <taxon>Bacteria</taxon>
        <taxon>Bacillati</taxon>
        <taxon>Bacillota</taxon>
        <taxon>Erysipelotrichia</taxon>
        <taxon>Erysipelotrichales</taxon>
        <taxon>Erysipelotrichaceae</taxon>
        <taxon>Longicatena</taxon>
    </lineage>
</organism>
<dbReference type="PROSITE" id="PS51257">
    <property type="entry name" value="PROKAR_LIPOPROTEIN"/>
    <property type="match status" value="1"/>
</dbReference>
<sequence length="143" mass="16655">MKKVIFVMLIVCLLAACSPSSKKGPIEVSAAEVLEKLSDERQNSFLLYVISDDCYSCDEYQKVIEEIEKQQPFEVYYLHINLKEKDADVKKMLDELKVTTGVLRQLPTTYYFYQGTLQAENRKEGYLEKKDLIAWLKNLHILH</sequence>
<keyword evidence="3" id="KW-1185">Reference proteome</keyword>
<dbReference type="GeneID" id="73794784"/>
<dbReference type="Proteomes" id="UP000295773">
    <property type="component" value="Unassembled WGS sequence"/>
</dbReference>
<dbReference type="AlphaFoldDB" id="A0A4R3SVM3"/>
<dbReference type="InterPro" id="IPR036249">
    <property type="entry name" value="Thioredoxin-like_sf"/>
</dbReference>
<evidence type="ECO:0000256" key="1">
    <source>
        <dbReference type="SAM" id="SignalP"/>
    </source>
</evidence>
<name>A0A4R3SVM3_9FIRM</name>